<evidence type="ECO:0000256" key="7">
    <source>
        <dbReference type="ARBA" id="ARBA00023235"/>
    </source>
</evidence>
<dbReference type="AlphaFoldDB" id="A0AAU7DHQ2"/>
<dbReference type="GO" id="GO:0019698">
    <property type="term" value="P:D-galacturonate catabolic process"/>
    <property type="evidence" value="ECO:0007669"/>
    <property type="project" value="TreeGrafter"/>
</dbReference>
<dbReference type="Gene3D" id="2.60.120.10">
    <property type="entry name" value="Jelly Rolls"/>
    <property type="match status" value="1"/>
</dbReference>
<dbReference type="GO" id="GO:0008697">
    <property type="term" value="F:4-deoxy-L-threo-5-hexosulose-uronate ketol-isomerase activity"/>
    <property type="evidence" value="ECO:0007669"/>
    <property type="project" value="UniProtKB-EC"/>
</dbReference>
<evidence type="ECO:0000313" key="8">
    <source>
        <dbReference type="EMBL" id="XBH17258.1"/>
    </source>
</evidence>
<dbReference type="InterPro" id="IPR027449">
    <property type="entry name" value="KduI_N"/>
</dbReference>
<dbReference type="GO" id="GO:0042840">
    <property type="term" value="P:D-glucuronate catabolic process"/>
    <property type="evidence" value="ECO:0007669"/>
    <property type="project" value="TreeGrafter"/>
</dbReference>
<evidence type="ECO:0000256" key="4">
    <source>
        <dbReference type="ARBA" id="ARBA00012547"/>
    </source>
</evidence>
<dbReference type="PANTHER" id="PTHR38461:SF1">
    <property type="entry name" value="4-DEOXY-L-THREO-5-HEXOSULOSE-URONATE KETOL-ISOMERASE"/>
    <property type="match status" value="1"/>
</dbReference>
<dbReference type="PANTHER" id="PTHR38461">
    <property type="entry name" value="4-DEOXY-L-THREO-5-HEXOSULOSE-URONATE KETOL-ISOMERASE"/>
    <property type="match status" value="1"/>
</dbReference>
<evidence type="ECO:0000256" key="1">
    <source>
        <dbReference type="ARBA" id="ARBA00000552"/>
    </source>
</evidence>
<dbReference type="InterPro" id="IPR021120">
    <property type="entry name" value="KduI/IolB_isomerase"/>
</dbReference>
<dbReference type="RefSeq" id="WP_348262489.1">
    <property type="nucleotide sequence ID" value="NZ_CP121196.1"/>
</dbReference>
<accession>A0AAU7DHQ2</accession>
<protein>
    <recommendedName>
        <fullName evidence="4">5-dehydro-4-deoxy-D-glucuronate isomerase</fullName>
        <ecNumber evidence="4">5.3.1.17</ecNumber>
    </recommendedName>
</protein>
<dbReference type="Pfam" id="PF04962">
    <property type="entry name" value="KduI"/>
    <property type="match status" value="1"/>
</dbReference>
<evidence type="ECO:0000256" key="3">
    <source>
        <dbReference type="ARBA" id="ARBA00008086"/>
    </source>
</evidence>
<comment type="cofactor">
    <cofactor evidence="2">
        <name>Zn(2+)</name>
        <dbReference type="ChEBI" id="CHEBI:29105"/>
    </cofactor>
</comment>
<keyword evidence="7 8" id="KW-0413">Isomerase</keyword>
<evidence type="ECO:0000256" key="6">
    <source>
        <dbReference type="ARBA" id="ARBA00022833"/>
    </source>
</evidence>
<gene>
    <name evidence="8" type="primary">kduI</name>
    <name evidence="8" type="ORF">P8935_22155</name>
</gene>
<proteinExistence type="inferred from homology"/>
<comment type="similarity">
    <text evidence="3">Belongs to the KduI family.</text>
</comment>
<comment type="catalytic activity">
    <reaction evidence="1">
        <text>5-dehydro-4-deoxy-D-glucuronate = 3-deoxy-D-glycero-2,5-hexodiulosonate</text>
        <dbReference type="Rhea" id="RHEA:23896"/>
        <dbReference type="ChEBI" id="CHEBI:17117"/>
        <dbReference type="ChEBI" id="CHEBI:29071"/>
        <dbReference type="EC" id="5.3.1.17"/>
    </reaction>
</comment>
<name>A0AAU7DHQ2_9BACT</name>
<organism evidence="8">
    <name type="scientific">Telmatobacter sp. DSM 110680</name>
    <dbReference type="NCBI Taxonomy" id="3036704"/>
    <lineage>
        <taxon>Bacteria</taxon>
        <taxon>Pseudomonadati</taxon>
        <taxon>Acidobacteriota</taxon>
        <taxon>Terriglobia</taxon>
        <taxon>Terriglobales</taxon>
        <taxon>Acidobacteriaceae</taxon>
        <taxon>Telmatobacter</taxon>
    </lineage>
</organism>
<dbReference type="CDD" id="cd20491">
    <property type="entry name" value="cupin_KduI_C"/>
    <property type="match status" value="1"/>
</dbReference>
<evidence type="ECO:0000256" key="2">
    <source>
        <dbReference type="ARBA" id="ARBA00001947"/>
    </source>
</evidence>
<keyword evidence="6" id="KW-0862">Zinc</keyword>
<dbReference type="InterPro" id="IPR011051">
    <property type="entry name" value="RmlC_Cupin_sf"/>
</dbReference>
<dbReference type="InterPro" id="IPR014710">
    <property type="entry name" value="RmlC-like_jellyroll"/>
</dbReference>
<dbReference type="GO" id="GO:0046872">
    <property type="term" value="F:metal ion binding"/>
    <property type="evidence" value="ECO:0007669"/>
    <property type="project" value="UniProtKB-KW"/>
</dbReference>
<dbReference type="SUPFAM" id="SSF51182">
    <property type="entry name" value="RmlC-like cupins"/>
    <property type="match status" value="1"/>
</dbReference>
<keyword evidence="5" id="KW-0479">Metal-binding</keyword>
<sequence length="276" mass="30639">MKTLLIADPVRYPRMTTEELRKSFLINEHSRPGELSLTYVDLDRAVAGIASPTNQPIALESSPELRAAYFTERRELGALNVGGDGIVHVGNSTYTLANLDLIYIGRGNPEIRFEAKSKEAPPVFYLLSYPAHAVHPVAVVKKEAAQPTDIGNAAQSNRRTIYKYIHAAGVKSCQLVMGVTHLHEGSTWNTMPAHTHMRRSEIYFYFDLAESARVFHLMGPPEETRHIVIADREAVISPGWSIHAGVGTQAYKFCWGMGGENQDYADMDPVSLADMR</sequence>
<dbReference type="InterPro" id="IPR007045">
    <property type="entry name" value="KduI"/>
</dbReference>
<dbReference type="EC" id="5.3.1.17" evidence="4"/>
<evidence type="ECO:0000256" key="5">
    <source>
        <dbReference type="ARBA" id="ARBA00022723"/>
    </source>
</evidence>
<dbReference type="Gene3D" id="2.60.120.520">
    <property type="entry name" value="pectin degrading enzyme 5-keto 4- deoxyuronate isomerase, domain 1"/>
    <property type="match status" value="1"/>
</dbReference>
<dbReference type="NCBIfam" id="NF002091">
    <property type="entry name" value="PRK00924.1"/>
    <property type="match status" value="1"/>
</dbReference>
<dbReference type="EMBL" id="CP121196">
    <property type="protein sequence ID" value="XBH17258.1"/>
    <property type="molecule type" value="Genomic_DNA"/>
</dbReference>
<reference evidence="8" key="1">
    <citation type="submission" date="2023-03" db="EMBL/GenBank/DDBJ databases">
        <title>Edaphobacter sp.</title>
        <authorList>
            <person name="Huber K.J."/>
            <person name="Papendorf J."/>
            <person name="Pilke C."/>
            <person name="Bunk B."/>
            <person name="Sproeer C."/>
            <person name="Pester M."/>
        </authorList>
    </citation>
    <scope>NUCLEOTIDE SEQUENCE</scope>
    <source>
        <strain evidence="8">DSM 110680</strain>
    </source>
</reference>
<dbReference type="CDD" id="cd20294">
    <property type="entry name" value="cupin_KduI_N"/>
    <property type="match status" value="1"/>
</dbReference>
<dbReference type="GO" id="GO:0045490">
    <property type="term" value="P:pectin catabolic process"/>
    <property type="evidence" value="ECO:0007669"/>
    <property type="project" value="InterPro"/>
</dbReference>